<organism evidence="1 2">
    <name type="scientific">Pyropia yezoensis</name>
    <name type="common">Susabi-nori</name>
    <name type="synonym">Porphyra yezoensis</name>
    <dbReference type="NCBI Taxonomy" id="2788"/>
    <lineage>
        <taxon>Eukaryota</taxon>
        <taxon>Rhodophyta</taxon>
        <taxon>Bangiophyceae</taxon>
        <taxon>Bangiales</taxon>
        <taxon>Bangiaceae</taxon>
        <taxon>Pyropia</taxon>
    </lineage>
</organism>
<reference evidence="1" key="1">
    <citation type="submission" date="2019-11" db="EMBL/GenBank/DDBJ databases">
        <title>Nori genome reveals adaptations in red seaweeds to the harsh intertidal environment.</title>
        <authorList>
            <person name="Wang D."/>
            <person name="Mao Y."/>
        </authorList>
    </citation>
    <scope>NUCLEOTIDE SEQUENCE</scope>
    <source>
        <tissue evidence="1">Gametophyte</tissue>
    </source>
</reference>
<accession>A0ACC3BW03</accession>
<dbReference type="EMBL" id="CM020618">
    <property type="protein sequence ID" value="KAK1862072.1"/>
    <property type="molecule type" value="Genomic_DNA"/>
</dbReference>
<keyword evidence="2" id="KW-1185">Reference proteome</keyword>
<proteinExistence type="predicted"/>
<sequence length="286" mass="28987">MTRRLPAAFAATLGRPLVLAPSPPLPRCCHLGRGAGFVVEGRRPLGGGSGGHPLATSSATHPAAGAHGGPRPPPLTMGLHAALCLDVPDGAATRAATRAAHLEWVAAPPPPRSSADGSAAAAAAPISVPFGGPLLGADGRPVGSLLLVEGEALPAVEAALAADPYARAGLFQSVSVRAWRRGMASPPPLPSTLYVVYCVDVAGGKDLRATTRPAHLDWWKASGRAGMIGPFPDGDGAVGTLLVVDGTSTEEVTAWAATDPYAAAGLFESVRVWPMKKVVEEGKVLV</sequence>
<dbReference type="Proteomes" id="UP000798662">
    <property type="component" value="Chromosome 1"/>
</dbReference>
<protein>
    <submittedName>
        <fullName evidence="1">Uncharacterized protein</fullName>
    </submittedName>
</protein>
<evidence type="ECO:0000313" key="1">
    <source>
        <dbReference type="EMBL" id="KAK1862072.1"/>
    </source>
</evidence>
<name>A0ACC3BW03_PYRYE</name>
<evidence type="ECO:0000313" key="2">
    <source>
        <dbReference type="Proteomes" id="UP000798662"/>
    </source>
</evidence>
<gene>
    <name evidence="1" type="ORF">I4F81_004648</name>
</gene>
<comment type="caution">
    <text evidence="1">The sequence shown here is derived from an EMBL/GenBank/DDBJ whole genome shotgun (WGS) entry which is preliminary data.</text>
</comment>